<evidence type="ECO:0000256" key="2">
    <source>
        <dbReference type="ARBA" id="ARBA00022692"/>
    </source>
</evidence>
<keyword evidence="4 5" id="KW-0472">Membrane</keyword>
<feature type="transmembrane region" description="Helical" evidence="5">
    <location>
        <begin position="161"/>
        <end position="188"/>
    </location>
</feature>
<dbReference type="Pfam" id="PF04116">
    <property type="entry name" value="FA_hydroxylase"/>
    <property type="match status" value="1"/>
</dbReference>
<keyword evidence="3 5" id="KW-1133">Transmembrane helix</keyword>
<dbReference type="Pfam" id="PF12487">
    <property type="entry name" value="DUF3703"/>
    <property type="match status" value="1"/>
</dbReference>
<dbReference type="PANTHER" id="PTHR11863">
    <property type="entry name" value="STEROL DESATURASE"/>
    <property type="match status" value="1"/>
</dbReference>
<dbReference type="Proteomes" id="UP001064632">
    <property type="component" value="Chromosome"/>
</dbReference>
<feature type="domain" description="Fatty acid hydroxylase" evidence="6">
    <location>
        <begin position="112"/>
        <end position="245"/>
    </location>
</feature>
<feature type="transmembrane region" description="Helical" evidence="5">
    <location>
        <begin position="36"/>
        <end position="53"/>
    </location>
</feature>
<organism evidence="7 8">
    <name type="scientific">Tahibacter amnicola</name>
    <dbReference type="NCBI Taxonomy" id="2976241"/>
    <lineage>
        <taxon>Bacteria</taxon>
        <taxon>Pseudomonadati</taxon>
        <taxon>Pseudomonadota</taxon>
        <taxon>Gammaproteobacteria</taxon>
        <taxon>Lysobacterales</taxon>
        <taxon>Rhodanobacteraceae</taxon>
        <taxon>Tahibacter</taxon>
    </lineage>
</organism>
<evidence type="ECO:0000256" key="5">
    <source>
        <dbReference type="SAM" id="Phobius"/>
    </source>
</evidence>
<evidence type="ECO:0000256" key="1">
    <source>
        <dbReference type="ARBA" id="ARBA00004370"/>
    </source>
</evidence>
<evidence type="ECO:0000313" key="7">
    <source>
        <dbReference type="EMBL" id="UXI66116.1"/>
    </source>
</evidence>
<dbReference type="InterPro" id="IPR050307">
    <property type="entry name" value="Sterol_Desaturase_Related"/>
</dbReference>
<evidence type="ECO:0000256" key="4">
    <source>
        <dbReference type="ARBA" id="ARBA00023136"/>
    </source>
</evidence>
<gene>
    <name evidence="7" type="ORF">N4264_15310</name>
</gene>
<feature type="transmembrane region" description="Helical" evidence="5">
    <location>
        <begin position="107"/>
        <end position="125"/>
    </location>
</feature>
<keyword evidence="2 5" id="KW-0812">Transmembrane</keyword>
<sequence length="397" mass="43733">MLVIAMRYGAYPLVIGAMAMAATLVFLGVVPAWPTLLVAAAAGIGAVALLERLQPFERAWQRDHGDTRADRLHGLVNFALLAGAAYALHALRTVIPAGVAWPTTWPAWIQCLLAGAIVDLGLYAMHRVSHRFAWAWRLHAIHHSAERLYWLNGERRHPLSALLMAGPGLLVVVTLGAPALVVSAWLALLSVHLAFQHANVDYSVGPLRRWLGTAELHRWHHKREYEDAQVNFGEFWLVWDRLFGTFLDRPGHVGAGDVGLREDAVPAAYGAQLRWPFRAAPTPILPRDAAFQAALAQGDAALDAGDAATAYAAFERAHVLGQPRTRTHVRSHVAFLRWAIRQRDAREIVGQLLRIAAAALFTWLWMPRGNTGGARVSAFRRMPIPTDLTKLTEGNSR</sequence>
<dbReference type="RefSeq" id="WP_261693102.1">
    <property type="nucleotide sequence ID" value="NZ_CP104694.1"/>
</dbReference>
<evidence type="ECO:0000313" key="8">
    <source>
        <dbReference type="Proteomes" id="UP001064632"/>
    </source>
</evidence>
<dbReference type="InterPro" id="IPR022172">
    <property type="entry name" value="DUF3703"/>
</dbReference>
<accession>A0ABY6BBV7</accession>
<feature type="transmembrane region" description="Helical" evidence="5">
    <location>
        <begin position="12"/>
        <end position="30"/>
    </location>
</feature>
<proteinExistence type="predicted"/>
<feature type="transmembrane region" description="Helical" evidence="5">
    <location>
        <begin position="74"/>
        <end position="95"/>
    </location>
</feature>
<evidence type="ECO:0000259" key="6">
    <source>
        <dbReference type="Pfam" id="PF04116"/>
    </source>
</evidence>
<keyword evidence="8" id="KW-1185">Reference proteome</keyword>
<reference evidence="7" key="1">
    <citation type="submission" date="2022-09" db="EMBL/GenBank/DDBJ databases">
        <title>Tahibacter sp. nov., isolated from a fresh water.</title>
        <authorList>
            <person name="Baek J.H."/>
            <person name="Lee J.K."/>
            <person name="Kim J.M."/>
            <person name="Jeon C.O."/>
        </authorList>
    </citation>
    <scope>NUCLEOTIDE SEQUENCE</scope>
    <source>
        <strain evidence="7">W38</strain>
    </source>
</reference>
<dbReference type="InterPro" id="IPR006694">
    <property type="entry name" value="Fatty_acid_hydroxylase"/>
</dbReference>
<protein>
    <submittedName>
        <fullName evidence="7">DUF3703 domain-containing protein</fullName>
    </submittedName>
</protein>
<evidence type="ECO:0000256" key="3">
    <source>
        <dbReference type="ARBA" id="ARBA00022989"/>
    </source>
</evidence>
<dbReference type="EMBL" id="CP104694">
    <property type="protein sequence ID" value="UXI66116.1"/>
    <property type="molecule type" value="Genomic_DNA"/>
</dbReference>
<comment type="subcellular location">
    <subcellularLocation>
        <location evidence="1">Membrane</location>
    </subcellularLocation>
</comment>
<name>A0ABY6BBV7_9GAMM</name>